<name>A0A1L7X5B9_9HELO</name>
<organism evidence="1 2">
    <name type="scientific">Phialocephala subalpina</name>
    <dbReference type="NCBI Taxonomy" id="576137"/>
    <lineage>
        <taxon>Eukaryota</taxon>
        <taxon>Fungi</taxon>
        <taxon>Dikarya</taxon>
        <taxon>Ascomycota</taxon>
        <taxon>Pezizomycotina</taxon>
        <taxon>Leotiomycetes</taxon>
        <taxon>Helotiales</taxon>
        <taxon>Mollisiaceae</taxon>
        <taxon>Phialocephala</taxon>
        <taxon>Phialocephala fortinii species complex</taxon>
    </lineage>
</organism>
<proteinExistence type="predicted"/>
<evidence type="ECO:0000313" key="2">
    <source>
        <dbReference type="Proteomes" id="UP000184330"/>
    </source>
</evidence>
<protein>
    <submittedName>
        <fullName evidence="1">Uncharacterized protein</fullName>
    </submittedName>
</protein>
<dbReference type="Proteomes" id="UP000184330">
    <property type="component" value="Unassembled WGS sequence"/>
</dbReference>
<dbReference type="PANTHER" id="PTHR33337:SF40">
    <property type="entry name" value="CENP-V_GFA DOMAIN-CONTAINING PROTEIN-RELATED"/>
    <property type="match status" value="1"/>
</dbReference>
<dbReference type="Gene3D" id="3.90.1590.10">
    <property type="entry name" value="glutathione-dependent formaldehyde- activating enzyme (gfa)"/>
    <property type="match status" value="1"/>
</dbReference>
<dbReference type="SUPFAM" id="SSF51316">
    <property type="entry name" value="Mss4-like"/>
    <property type="match status" value="1"/>
</dbReference>
<reference evidence="1 2" key="1">
    <citation type="submission" date="2016-03" db="EMBL/GenBank/DDBJ databases">
        <authorList>
            <person name="Ploux O."/>
        </authorList>
    </citation>
    <scope>NUCLEOTIDE SEQUENCE [LARGE SCALE GENOMIC DNA]</scope>
    <source>
        <strain evidence="1 2">UAMH 11012</strain>
    </source>
</reference>
<evidence type="ECO:0000313" key="1">
    <source>
        <dbReference type="EMBL" id="CZR60219.1"/>
    </source>
</evidence>
<sequence>MPDLPKESFTLKGGCFCSAIRYTITIPPLEDRPKIPSFPAREIFPPTETSSHMPMIGIDHCTSCRHAPGSIFECWAIIPQSWITFSLLPNFTDHHQPSSPDDYINPTTLGVLKGEKEVLESTFLKHYVGNEHSNRTFCGRCGTHLTFHFSGEQRPMSKKAGWGPILDVAVGTLDEESVGMEGFRPSYKAWVEEGIPWVKRLLEEGQKSLSD</sequence>
<dbReference type="EMBL" id="FJOG01000015">
    <property type="protein sequence ID" value="CZR60219.1"/>
    <property type="molecule type" value="Genomic_DNA"/>
</dbReference>
<dbReference type="InterPro" id="IPR011057">
    <property type="entry name" value="Mss4-like_sf"/>
</dbReference>
<dbReference type="OrthoDB" id="6329284at2759"/>
<dbReference type="PANTHER" id="PTHR33337">
    <property type="entry name" value="GFA DOMAIN-CONTAINING PROTEIN"/>
    <property type="match status" value="1"/>
</dbReference>
<dbReference type="STRING" id="576137.A0A1L7X5B9"/>
<gene>
    <name evidence="1" type="ORF">PAC_10115</name>
</gene>
<dbReference type="AlphaFoldDB" id="A0A1L7X5B9"/>
<accession>A0A1L7X5B9</accession>
<keyword evidence="2" id="KW-1185">Reference proteome</keyword>